<dbReference type="Pfam" id="PF08617">
    <property type="entry name" value="CGI-121"/>
    <property type="match status" value="1"/>
</dbReference>
<evidence type="ECO:0000256" key="1">
    <source>
        <dbReference type="ARBA" id="ARBA00004123"/>
    </source>
</evidence>
<dbReference type="RefSeq" id="XP_029636638.1">
    <property type="nucleotide sequence ID" value="XM_029780778.2"/>
</dbReference>
<dbReference type="InterPro" id="IPR013926">
    <property type="entry name" value="CGI121/TPRKB"/>
</dbReference>
<evidence type="ECO:0000256" key="5">
    <source>
        <dbReference type="RuleBase" id="RU004398"/>
    </source>
</evidence>
<protein>
    <submittedName>
        <fullName evidence="7">EKC/KEOPS complex subunit TPRKB</fullName>
    </submittedName>
</protein>
<dbReference type="InterPro" id="IPR036504">
    <property type="entry name" value="CGI121/TPRKB_sf"/>
</dbReference>
<dbReference type="GO" id="GO:0005829">
    <property type="term" value="C:cytosol"/>
    <property type="evidence" value="ECO:0007669"/>
    <property type="project" value="TreeGrafter"/>
</dbReference>
<keyword evidence="6" id="KW-1185">Reference proteome</keyword>
<organism evidence="6 7">
    <name type="scientific">Octopus sinensis</name>
    <name type="common">East Asian common octopus</name>
    <dbReference type="NCBI Taxonomy" id="2607531"/>
    <lineage>
        <taxon>Eukaryota</taxon>
        <taxon>Metazoa</taxon>
        <taxon>Spiralia</taxon>
        <taxon>Lophotrochozoa</taxon>
        <taxon>Mollusca</taxon>
        <taxon>Cephalopoda</taxon>
        <taxon>Coleoidea</taxon>
        <taxon>Octopodiformes</taxon>
        <taxon>Octopoda</taxon>
        <taxon>Incirrata</taxon>
        <taxon>Octopodidae</taxon>
        <taxon>Octopus</taxon>
    </lineage>
</organism>
<gene>
    <name evidence="7" type="primary">LOC115211995</name>
</gene>
<evidence type="ECO:0000256" key="2">
    <source>
        <dbReference type="ARBA" id="ARBA00005546"/>
    </source>
</evidence>
<keyword evidence="4 5" id="KW-0539">Nucleus</keyword>
<comment type="similarity">
    <text evidence="2 5">Belongs to the CGI121/TPRKB family.</text>
</comment>
<sequence>MAETSVPAASAADAGDISSNVVTINIQGGGHVTFALFNNVGNMKEVRQSVMNGEIEAALLKTSMIHDQFQVLTAAHKALHHRRTKKMITKNIHSEILYCLSPLKGISDSFRKFGVGDKDITLFTAIVDDVNHTVLTQMKTKIKGDLVSVSLLPQFSDETEIKKMYKVTADELNIGNLVDAVVCRIAVKEIIAV</sequence>
<comment type="subcellular location">
    <subcellularLocation>
        <location evidence="1">Nucleus</location>
    </subcellularLocation>
</comment>
<dbReference type="SUPFAM" id="SSF143870">
    <property type="entry name" value="PF0523-like"/>
    <property type="match status" value="1"/>
</dbReference>
<name>A0A6P7SF61_9MOLL</name>
<dbReference type="GO" id="GO:0000408">
    <property type="term" value="C:EKC/KEOPS complex"/>
    <property type="evidence" value="ECO:0007669"/>
    <property type="project" value="TreeGrafter"/>
</dbReference>
<dbReference type="PANTHER" id="PTHR15840:SF10">
    <property type="entry name" value="EKC_KEOPS COMPLEX SUBUNIT TPRKB"/>
    <property type="match status" value="1"/>
</dbReference>
<dbReference type="Proteomes" id="UP000515154">
    <property type="component" value="Linkage group LG5"/>
</dbReference>
<evidence type="ECO:0000313" key="7">
    <source>
        <dbReference type="RefSeq" id="XP_029636638.1"/>
    </source>
</evidence>
<dbReference type="KEGG" id="osn:115211995"/>
<keyword evidence="3" id="KW-0819">tRNA processing</keyword>
<accession>A0A6P7SF61</accession>
<dbReference type="NCBIfam" id="NF011465">
    <property type="entry name" value="PRK14886.1-1"/>
    <property type="match status" value="1"/>
</dbReference>
<reference evidence="7" key="1">
    <citation type="submission" date="2025-08" db="UniProtKB">
        <authorList>
            <consortium name="RefSeq"/>
        </authorList>
    </citation>
    <scope>IDENTIFICATION</scope>
</reference>
<dbReference type="GO" id="GO:0005634">
    <property type="term" value="C:nucleus"/>
    <property type="evidence" value="ECO:0007669"/>
    <property type="project" value="UniProtKB-SubCell"/>
</dbReference>
<dbReference type="Gene3D" id="3.30.2380.10">
    <property type="entry name" value="CGI121/TPRKB"/>
    <property type="match status" value="1"/>
</dbReference>
<dbReference type="AlphaFoldDB" id="A0A6P7SF61"/>
<dbReference type="PANTHER" id="PTHR15840">
    <property type="entry name" value="CGI-121 FAMILY MEMBER"/>
    <property type="match status" value="1"/>
</dbReference>
<evidence type="ECO:0000313" key="6">
    <source>
        <dbReference type="Proteomes" id="UP000515154"/>
    </source>
</evidence>
<dbReference type="GO" id="GO:0002949">
    <property type="term" value="P:tRNA threonylcarbamoyladenosine modification"/>
    <property type="evidence" value="ECO:0007669"/>
    <property type="project" value="TreeGrafter"/>
</dbReference>
<evidence type="ECO:0000256" key="4">
    <source>
        <dbReference type="ARBA" id="ARBA00023242"/>
    </source>
</evidence>
<evidence type="ECO:0000256" key="3">
    <source>
        <dbReference type="ARBA" id="ARBA00022694"/>
    </source>
</evidence>
<proteinExistence type="inferred from homology"/>